<evidence type="ECO:0000256" key="7">
    <source>
        <dbReference type="ARBA" id="ARBA00048313"/>
    </source>
</evidence>
<dbReference type="InterPro" id="IPR015955">
    <property type="entry name" value="Lactate_DH/Glyco_Ohase_4_C"/>
</dbReference>
<dbReference type="GO" id="GO:0006108">
    <property type="term" value="P:malate metabolic process"/>
    <property type="evidence" value="ECO:0007669"/>
    <property type="project" value="InterPro"/>
</dbReference>
<dbReference type="SUPFAM" id="SSF56327">
    <property type="entry name" value="LDH C-terminal domain-like"/>
    <property type="match status" value="1"/>
</dbReference>
<evidence type="ECO:0000256" key="6">
    <source>
        <dbReference type="ARBA" id="ARBA00023027"/>
    </source>
</evidence>
<dbReference type="OrthoDB" id="4069699at2759"/>
<dbReference type="GO" id="GO:0030060">
    <property type="term" value="F:L-malate dehydrogenase (NAD+) activity"/>
    <property type="evidence" value="ECO:0007669"/>
    <property type="project" value="UniProtKB-EC"/>
</dbReference>
<dbReference type="Gene3D" id="3.90.110.10">
    <property type="entry name" value="Lactate dehydrogenase/glycoside hydrolase, family 4, C-terminal"/>
    <property type="match status" value="1"/>
</dbReference>
<dbReference type="SUPFAM" id="SSF51735">
    <property type="entry name" value="NAD(P)-binding Rossmann-fold domains"/>
    <property type="match status" value="1"/>
</dbReference>
<proteinExistence type="inferred from homology"/>
<dbReference type="GO" id="GO:0006099">
    <property type="term" value="P:tricarboxylic acid cycle"/>
    <property type="evidence" value="ECO:0007669"/>
    <property type="project" value="UniProtKB-KW"/>
</dbReference>
<evidence type="ECO:0000256" key="3">
    <source>
        <dbReference type="ARBA" id="ARBA00012995"/>
    </source>
</evidence>
<dbReference type="PANTHER" id="PTHR11540:SF16">
    <property type="entry name" value="MALATE DEHYDROGENASE, MITOCHONDRIAL"/>
    <property type="match status" value="1"/>
</dbReference>
<dbReference type="Pfam" id="PF02866">
    <property type="entry name" value="Ldh_1_C"/>
    <property type="match status" value="1"/>
</dbReference>
<protein>
    <recommendedName>
        <fullName evidence="3">malate dehydrogenase</fullName>
        <ecNumber evidence="3">1.1.1.37</ecNumber>
    </recommendedName>
</protein>
<organism evidence="11 12">
    <name type="scientific">Pseudozyma antarctica (strain T-34)</name>
    <name type="common">Yeast</name>
    <name type="synonym">Candida antarctica</name>
    <dbReference type="NCBI Taxonomy" id="1151754"/>
    <lineage>
        <taxon>Eukaryota</taxon>
        <taxon>Fungi</taxon>
        <taxon>Dikarya</taxon>
        <taxon>Basidiomycota</taxon>
        <taxon>Ustilaginomycotina</taxon>
        <taxon>Ustilaginomycetes</taxon>
        <taxon>Ustilaginales</taxon>
        <taxon>Ustilaginaceae</taxon>
        <taxon>Moesziomyces</taxon>
    </lineage>
</organism>
<dbReference type="InterPro" id="IPR010097">
    <property type="entry name" value="Malate_DH_type1"/>
</dbReference>
<gene>
    <name evidence="11" type="ORF">PANT_3d00003</name>
</gene>
<dbReference type="Pfam" id="PF00056">
    <property type="entry name" value="Ldh_1_N"/>
    <property type="match status" value="2"/>
</dbReference>
<dbReference type="PANTHER" id="PTHR11540">
    <property type="entry name" value="MALATE AND LACTATE DEHYDROGENASE"/>
    <property type="match status" value="1"/>
</dbReference>
<feature type="domain" description="Lactate/malate dehydrogenase N-terminal" evidence="9">
    <location>
        <begin position="121"/>
        <end position="178"/>
    </location>
</feature>
<dbReference type="InterPro" id="IPR022383">
    <property type="entry name" value="Lactate/malate_DH_C"/>
</dbReference>
<keyword evidence="5" id="KW-0560">Oxidoreductase</keyword>
<dbReference type="GO" id="GO:0005829">
    <property type="term" value="C:cytosol"/>
    <property type="evidence" value="ECO:0007669"/>
    <property type="project" value="TreeGrafter"/>
</dbReference>
<feature type="domain" description="Lactate/malate dehydrogenase N-terminal" evidence="9">
    <location>
        <begin position="297"/>
        <end position="349"/>
    </location>
</feature>
<comment type="subunit">
    <text evidence="2">Homodimer.</text>
</comment>
<evidence type="ECO:0000313" key="11">
    <source>
        <dbReference type="EMBL" id="GAC71376.1"/>
    </source>
</evidence>
<dbReference type="FunFam" id="3.90.110.10:FF:000001">
    <property type="entry name" value="Malate dehydrogenase"/>
    <property type="match status" value="1"/>
</dbReference>
<comment type="similarity">
    <text evidence="1">Belongs to the LDH/MDH superfamily. MDH type 1 family.</text>
</comment>
<name>M9LJ98_PSEA3</name>
<evidence type="ECO:0000259" key="9">
    <source>
        <dbReference type="Pfam" id="PF00056"/>
    </source>
</evidence>
<keyword evidence="4" id="KW-0816">Tricarboxylic acid cycle</keyword>
<evidence type="ECO:0000313" key="12">
    <source>
        <dbReference type="Proteomes" id="UP000011976"/>
    </source>
</evidence>
<dbReference type="InterPro" id="IPR036291">
    <property type="entry name" value="NAD(P)-bd_dom_sf"/>
</dbReference>
<evidence type="ECO:0000256" key="5">
    <source>
        <dbReference type="ARBA" id="ARBA00023002"/>
    </source>
</evidence>
<dbReference type="EC" id="1.1.1.37" evidence="3"/>
<dbReference type="PROSITE" id="PS00068">
    <property type="entry name" value="MDH"/>
    <property type="match status" value="1"/>
</dbReference>
<dbReference type="CDD" id="cd01337">
    <property type="entry name" value="MDH_glyoxysomal_mitochondrial"/>
    <property type="match status" value="1"/>
</dbReference>
<comment type="catalytic activity">
    <reaction evidence="7">
        <text>(S)-malate + NAD(+) = oxaloacetate + NADH + H(+)</text>
        <dbReference type="Rhea" id="RHEA:21432"/>
        <dbReference type="ChEBI" id="CHEBI:15378"/>
        <dbReference type="ChEBI" id="CHEBI:15589"/>
        <dbReference type="ChEBI" id="CHEBI:16452"/>
        <dbReference type="ChEBI" id="CHEBI:57540"/>
        <dbReference type="ChEBI" id="CHEBI:57945"/>
        <dbReference type="EC" id="1.1.1.37"/>
    </reaction>
</comment>
<dbReference type="AlphaFoldDB" id="M9LJ98"/>
<dbReference type="EMBL" id="DF196769">
    <property type="protein sequence ID" value="GAC71376.1"/>
    <property type="molecule type" value="Genomic_DNA"/>
</dbReference>
<dbReference type="Gene3D" id="3.40.50.720">
    <property type="entry name" value="NAD(P)-binding Rossmann-like Domain"/>
    <property type="match status" value="2"/>
</dbReference>
<evidence type="ECO:0000256" key="2">
    <source>
        <dbReference type="ARBA" id="ARBA00011738"/>
    </source>
</evidence>
<dbReference type="InterPro" id="IPR001252">
    <property type="entry name" value="Malate_DH_AS"/>
</dbReference>
<accession>M9LJ98</accession>
<reference evidence="12" key="1">
    <citation type="journal article" date="2013" name="Genome Announc.">
        <title>Genome sequence of the basidiomycetous yeast Pseudozyma antarctica T-34, a producer of the glycolipid biosurfactants mannosylerythritol lipids.</title>
        <authorList>
            <person name="Morita T."/>
            <person name="Koike H."/>
            <person name="Koyama Y."/>
            <person name="Hagiwara H."/>
            <person name="Ito E."/>
            <person name="Fukuoka T."/>
            <person name="Imura T."/>
            <person name="Machida M."/>
            <person name="Kitamoto D."/>
        </authorList>
    </citation>
    <scope>NUCLEOTIDE SEQUENCE [LARGE SCALE GENOMIC DNA]</scope>
    <source>
        <strain evidence="12">T-34</strain>
    </source>
</reference>
<feature type="domain" description="Lactate/malate dehydrogenase C-terminal" evidence="10">
    <location>
        <begin position="351"/>
        <end position="530"/>
    </location>
</feature>
<feature type="region of interest" description="Disordered" evidence="8">
    <location>
        <begin position="187"/>
        <end position="206"/>
    </location>
</feature>
<keyword evidence="6" id="KW-0520">NAD</keyword>
<evidence type="ECO:0000256" key="1">
    <source>
        <dbReference type="ARBA" id="ARBA00008824"/>
    </source>
</evidence>
<evidence type="ECO:0000259" key="10">
    <source>
        <dbReference type="Pfam" id="PF02866"/>
    </source>
</evidence>
<sequence length="534" mass="55853">MDALDGLDEGLKVGKLGPPGTSQPASPGGTRPGSRRSSGSGGLSEAAQSTSKSSGHAPASLPTPSNSQLDNLLLTRHILHSQKWSRLLLLVLPVVSASLSRCCSSSRRSSPTSPSTMCNVNAPGVAADLSHINTPSVVTGYLPADGGLGKALKNADIVVIPAGVPRKPGMTRDDLFNVSTYKRTTRKTRAFRSPSAAPGPPNTPADRYALARPRAAPRTAWLPNLGAKVEFCWSMRGEPAWAVTKSWATTACGPPPHLVGKSGQSLSRHPRCAASLRRLWIGRKALWTVASCYRAVINAGIVRDIAVGIAEHSPKAFVLVISNPVNSTVPIVAEVLKKKGVYDPKRLFGVTTLDVVRASTFIAEAAGKPTESLNYRIPVVGGHSGVTIVPLLSQSQPPISVGQDKIEQLTNRIQFGGDEVVKAKDGAGSATLSMAYAGARFAIAVLEAASGKALAHPEMGYVDLTADAAGAKEVTSVIGNDTAFFSVPLQLGPNGVEKILPLGKLNEYESELIKKAVADLNGNISKGVQFTANL</sequence>
<feature type="region of interest" description="Disordered" evidence="8">
    <location>
        <begin position="1"/>
        <end position="65"/>
    </location>
</feature>
<evidence type="ECO:0000256" key="8">
    <source>
        <dbReference type="SAM" id="MobiDB-lite"/>
    </source>
</evidence>
<dbReference type="InterPro" id="IPR001236">
    <property type="entry name" value="Lactate/malate_DH_N"/>
</dbReference>
<dbReference type="STRING" id="1151754.M9LJ98"/>
<dbReference type="Proteomes" id="UP000011976">
    <property type="component" value="Unassembled WGS sequence"/>
</dbReference>
<evidence type="ECO:0000256" key="4">
    <source>
        <dbReference type="ARBA" id="ARBA00022532"/>
    </source>
</evidence>